<dbReference type="Proteomes" id="UP001158576">
    <property type="component" value="Chromosome 2"/>
</dbReference>
<name>A0ABN7T8G7_OIKDI</name>
<keyword evidence="2" id="KW-1185">Reference proteome</keyword>
<protein>
    <submittedName>
        <fullName evidence="1">Oidioi.mRNA.OKI2018_I69.chr2.g6976.t1.cds</fullName>
    </submittedName>
</protein>
<evidence type="ECO:0000313" key="2">
    <source>
        <dbReference type="Proteomes" id="UP001158576"/>
    </source>
</evidence>
<evidence type="ECO:0000313" key="1">
    <source>
        <dbReference type="EMBL" id="CAG5112801.1"/>
    </source>
</evidence>
<accession>A0ABN7T8G7</accession>
<organism evidence="1 2">
    <name type="scientific">Oikopleura dioica</name>
    <name type="common">Tunicate</name>
    <dbReference type="NCBI Taxonomy" id="34765"/>
    <lineage>
        <taxon>Eukaryota</taxon>
        <taxon>Metazoa</taxon>
        <taxon>Chordata</taxon>
        <taxon>Tunicata</taxon>
        <taxon>Appendicularia</taxon>
        <taxon>Copelata</taxon>
        <taxon>Oikopleuridae</taxon>
        <taxon>Oikopleura</taxon>
    </lineage>
</organism>
<sequence>MSLFVINFYVTVNLCQMYKKQIEMNEIFVTSINEIGNGLEDQAKHLLSVNDVVANFVSKYSSALQILEY</sequence>
<gene>
    <name evidence="1" type="ORF">OKIOD_LOCUS15741</name>
</gene>
<dbReference type="EMBL" id="OU015567">
    <property type="protein sequence ID" value="CAG5112801.1"/>
    <property type="molecule type" value="Genomic_DNA"/>
</dbReference>
<proteinExistence type="predicted"/>
<reference evidence="1 2" key="1">
    <citation type="submission" date="2021-04" db="EMBL/GenBank/DDBJ databases">
        <authorList>
            <person name="Bliznina A."/>
        </authorList>
    </citation>
    <scope>NUCLEOTIDE SEQUENCE [LARGE SCALE GENOMIC DNA]</scope>
</reference>